<evidence type="ECO:0000256" key="3">
    <source>
        <dbReference type="ARBA" id="ARBA00022491"/>
    </source>
</evidence>
<evidence type="ECO:0000256" key="15">
    <source>
        <dbReference type="ARBA" id="ARBA00077146"/>
    </source>
</evidence>
<comment type="function">
    <text evidence="12">Key regulator of entry into cell division. Directly involved in heterochromatin formation by maintaining overall chromatin structure and, in particular, that of constitutive heterochromatin by stabilizing histone methylation. Recruits and targets histone methyltransferases KMT5B and KMT5C, leading to epigenetic transcriptional repression. Controls histone H4 'Lys-20' trimethylation. Probably acts as a transcription repressor by recruiting chromatin-modifying enzymes to promoters. Potent inhibitor of E2F-mediated trans-activation, associates preferentially with E2F5. Binds to cyclins A and E. Binds to and may be involved in the transforming capacity of the adenovirus E1A protein. May act as a tumor suppressor.</text>
</comment>
<evidence type="ECO:0000256" key="12">
    <source>
        <dbReference type="ARBA" id="ARBA00056129"/>
    </source>
</evidence>
<evidence type="ECO:0000256" key="11">
    <source>
        <dbReference type="ARBA" id="ARBA00023306"/>
    </source>
</evidence>
<dbReference type="FunFam" id="1.10.472.140:FF:000001">
    <property type="entry name" value="Retinoblastoma-like 2, isoform CRA_a"/>
    <property type="match status" value="1"/>
</dbReference>
<dbReference type="GO" id="GO:2000134">
    <property type="term" value="P:negative regulation of G1/S transition of mitotic cell cycle"/>
    <property type="evidence" value="ECO:0007669"/>
    <property type="project" value="TreeGrafter"/>
</dbReference>
<keyword evidence="7" id="KW-0238">DNA-binding</keyword>
<dbReference type="Proteomes" id="UP000221080">
    <property type="component" value="Chromosome 14"/>
</dbReference>
<dbReference type="Gene3D" id="1.10.472.10">
    <property type="entry name" value="Cyclin-like"/>
    <property type="match status" value="3"/>
</dbReference>
<keyword evidence="22" id="KW-1185">Reference proteome</keyword>
<protein>
    <recommendedName>
        <fullName evidence="13">Retinoblastoma-like protein 2</fullName>
    </recommendedName>
    <alternativeName>
        <fullName evidence="15">130 kDa retinoblastoma-associated protein</fullName>
    </alternativeName>
    <alternativeName>
        <fullName evidence="14">Retinoblastoma-related protein 2</fullName>
    </alternativeName>
    <alternativeName>
        <fullName evidence="16">pRb2</fullName>
    </alternativeName>
</protein>
<evidence type="ECO:0000256" key="1">
    <source>
        <dbReference type="ARBA" id="ARBA00004123"/>
    </source>
</evidence>
<evidence type="ECO:0000256" key="16">
    <source>
        <dbReference type="ARBA" id="ARBA00081550"/>
    </source>
</evidence>
<evidence type="ECO:0000256" key="6">
    <source>
        <dbReference type="ARBA" id="ARBA00023015"/>
    </source>
</evidence>
<evidence type="ECO:0000313" key="22">
    <source>
        <dbReference type="Proteomes" id="UP000221080"/>
    </source>
</evidence>
<evidence type="ECO:0000256" key="14">
    <source>
        <dbReference type="ARBA" id="ARBA00076028"/>
    </source>
</evidence>
<dbReference type="GO" id="GO:0005667">
    <property type="term" value="C:transcription regulator complex"/>
    <property type="evidence" value="ECO:0007669"/>
    <property type="project" value="TreeGrafter"/>
</dbReference>
<dbReference type="SMART" id="SM00385">
    <property type="entry name" value="CYCLIN"/>
    <property type="match status" value="1"/>
</dbReference>
<feature type="region of interest" description="Disordered" evidence="17">
    <location>
        <begin position="1036"/>
        <end position="1058"/>
    </location>
</feature>
<feature type="region of interest" description="Disordered" evidence="17">
    <location>
        <begin position="590"/>
        <end position="637"/>
    </location>
</feature>
<dbReference type="GO" id="GO:0006325">
    <property type="term" value="P:chromatin organization"/>
    <property type="evidence" value="ECO:0007669"/>
    <property type="project" value="UniProtKB-KW"/>
</dbReference>
<keyword evidence="11" id="KW-0131">Cell cycle</keyword>
<dbReference type="PANTHER" id="PTHR13742">
    <property type="entry name" value="RETINOBLASTOMA-ASSOCIATED PROTEIN RB -RELATED"/>
    <property type="match status" value="1"/>
</dbReference>
<dbReference type="GO" id="GO:0005634">
    <property type="term" value="C:nucleus"/>
    <property type="evidence" value="ECO:0007669"/>
    <property type="project" value="UniProtKB-SubCell"/>
</dbReference>
<keyword evidence="10" id="KW-0539">Nucleus</keyword>
<evidence type="ECO:0000256" key="17">
    <source>
        <dbReference type="SAM" id="MobiDB-lite"/>
    </source>
</evidence>
<dbReference type="OrthoDB" id="844594at2759"/>
<comment type="subcellular location">
    <subcellularLocation>
        <location evidence="1">Nucleus</location>
    </subcellularLocation>
</comment>
<comment type="similarity">
    <text evidence="2">Belongs to the retinoblastoma protein (RB) family.</text>
</comment>
<feature type="domain" description="Retinoblastoma-associated protein C-terminal" evidence="21">
    <location>
        <begin position="958"/>
        <end position="1081"/>
    </location>
</feature>
<evidence type="ECO:0000256" key="5">
    <source>
        <dbReference type="ARBA" id="ARBA00022853"/>
    </source>
</evidence>
<feature type="region of interest" description="Disordered" evidence="17">
    <location>
        <begin position="871"/>
        <end position="937"/>
    </location>
</feature>
<dbReference type="CTD" id="5934"/>
<dbReference type="PANTHER" id="PTHR13742:SF8">
    <property type="entry name" value="RETINOBLASTOMA-LIKE PROTEIN 2"/>
    <property type="match status" value="1"/>
</dbReference>
<evidence type="ECO:0000256" key="13">
    <source>
        <dbReference type="ARBA" id="ARBA00071619"/>
    </source>
</evidence>
<name>A0A2D0SED0_ICTPU</name>
<dbReference type="InterPro" id="IPR002719">
    <property type="entry name" value="RB_B"/>
</dbReference>
<feature type="compositionally biased region" description="Polar residues" evidence="17">
    <location>
        <begin position="897"/>
        <end position="912"/>
    </location>
</feature>
<dbReference type="InterPro" id="IPR028309">
    <property type="entry name" value="RB_fam"/>
</dbReference>
<reference evidence="22" key="1">
    <citation type="journal article" date="2016" name="Nat. Commun.">
        <title>The channel catfish genome sequence provides insights into the evolution of scale formation in teleosts.</title>
        <authorList>
            <person name="Liu Z."/>
            <person name="Liu S."/>
            <person name="Yao J."/>
            <person name="Bao L."/>
            <person name="Zhang J."/>
            <person name="Li Y."/>
            <person name="Jiang C."/>
            <person name="Sun L."/>
            <person name="Wang R."/>
            <person name="Zhang Y."/>
            <person name="Zhou T."/>
            <person name="Zeng Q."/>
            <person name="Fu Q."/>
            <person name="Gao S."/>
            <person name="Li N."/>
            <person name="Koren S."/>
            <person name="Jiang Y."/>
            <person name="Zimin A."/>
            <person name="Xu P."/>
            <person name="Phillippy A.M."/>
            <person name="Geng X."/>
            <person name="Song L."/>
            <person name="Sun F."/>
            <person name="Li C."/>
            <person name="Wang X."/>
            <person name="Chen A."/>
            <person name="Jin Y."/>
            <person name="Yuan Z."/>
            <person name="Yang Y."/>
            <person name="Tan S."/>
            <person name="Peatman E."/>
            <person name="Lu J."/>
            <person name="Qin Z."/>
            <person name="Dunham R."/>
            <person name="Li Z."/>
            <person name="Sonstegard T."/>
            <person name="Feng J."/>
            <person name="Danzmann R.G."/>
            <person name="Schroeder S."/>
            <person name="Scheffler B."/>
            <person name="Duke M.V."/>
            <person name="Ballard L."/>
            <person name="Kucuktas H."/>
            <person name="Kaltenboeck L."/>
            <person name="Liu H."/>
            <person name="Armbruster J."/>
            <person name="Xie Y."/>
            <person name="Kirby M.L."/>
            <person name="Tian Y."/>
            <person name="Flanagan M.E."/>
            <person name="Mu W."/>
            <person name="Waldbieser G.C."/>
        </authorList>
    </citation>
    <scope>NUCLEOTIDE SEQUENCE [LARGE SCALE GENOMIC DNA]</scope>
    <source>
        <strain evidence="22">SDA103</strain>
    </source>
</reference>
<reference evidence="23" key="2">
    <citation type="submission" date="2025-08" db="UniProtKB">
        <authorList>
            <consortium name="RefSeq"/>
        </authorList>
    </citation>
    <scope>IDENTIFICATION</scope>
    <source>
        <tissue evidence="23">Blood</tissue>
    </source>
</reference>
<evidence type="ECO:0000256" key="9">
    <source>
        <dbReference type="ARBA" id="ARBA00023180"/>
    </source>
</evidence>
<dbReference type="InterPro" id="IPR015030">
    <property type="entry name" value="RB_C"/>
</dbReference>
<dbReference type="InterPro" id="IPR036915">
    <property type="entry name" value="Cyclin-like_sf"/>
</dbReference>
<evidence type="ECO:0000256" key="2">
    <source>
        <dbReference type="ARBA" id="ARBA00009475"/>
    </source>
</evidence>
<dbReference type="Pfam" id="PF01857">
    <property type="entry name" value="RB_B"/>
    <property type="match status" value="1"/>
</dbReference>
<evidence type="ECO:0000259" key="20">
    <source>
        <dbReference type="SMART" id="SM01368"/>
    </source>
</evidence>
<dbReference type="GO" id="GO:0000785">
    <property type="term" value="C:chromatin"/>
    <property type="evidence" value="ECO:0007669"/>
    <property type="project" value="TreeGrafter"/>
</dbReference>
<feature type="compositionally biased region" description="Low complexity" evidence="17">
    <location>
        <begin position="610"/>
        <end position="623"/>
    </location>
</feature>
<dbReference type="Pfam" id="PF11934">
    <property type="entry name" value="DUF3452"/>
    <property type="match status" value="1"/>
</dbReference>
<evidence type="ECO:0000259" key="19">
    <source>
        <dbReference type="SMART" id="SM01367"/>
    </source>
</evidence>
<evidence type="ECO:0000256" key="8">
    <source>
        <dbReference type="ARBA" id="ARBA00023163"/>
    </source>
</evidence>
<proteinExistence type="inferred from homology"/>
<keyword evidence="6" id="KW-0805">Transcription regulation</keyword>
<dbReference type="GO" id="GO:0006357">
    <property type="term" value="P:regulation of transcription by RNA polymerase II"/>
    <property type="evidence" value="ECO:0007669"/>
    <property type="project" value="InterPro"/>
</dbReference>
<keyword evidence="3" id="KW-0678">Repressor</keyword>
<feature type="compositionally biased region" description="Polar residues" evidence="17">
    <location>
        <begin position="878"/>
        <end position="887"/>
    </location>
</feature>
<dbReference type="SMART" id="SM01367">
    <property type="entry name" value="DUF3452"/>
    <property type="match status" value="1"/>
</dbReference>
<accession>A0A2D0SED0</accession>
<dbReference type="InterPro" id="IPR002720">
    <property type="entry name" value="RB_A"/>
</dbReference>
<evidence type="ECO:0000313" key="23">
    <source>
        <dbReference type="RefSeq" id="XP_017341082.1"/>
    </source>
</evidence>
<dbReference type="CDD" id="cd00043">
    <property type="entry name" value="CYCLIN_SF"/>
    <property type="match status" value="1"/>
</dbReference>
<dbReference type="SMART" id="SM01368">
    <property type="entry name" value="RB_A"/>
    <property type="match status" value="1"/>
</dbReference>
<dbReference type="FunFam" id="1.10.472.10:FF:000049">
    <property type="entry name" value="Retinoblastoma-like 2, isoform CRA_a"/>
    <property type="match status" value="1"/>
</dbReference>
<dbReference type="KEGG" id="ipu:108275039"/>
<dbReference type="GO" id="GO:0000977">
    <property type="term" value="F:RNA polymerase II transcription regulatory region sequence-specific DNA binding"/>
    <property type="evidence" value="ECO:0007669"/>
    <property type="project" value="TreeGrafter"/>
</dbReference>
<dbReference type="SUPFAM" id="SSF47954">
    <property type="entry name" value="Cyclin-like"/>
    <property type="match status" value="3"/>
</dbReference>
<sequence length="1081" mass="120572">MNEEEEAVQKTRLSFEDLCRALNMDEEASNRAWRSYENISKNYTLEGSELHWLACALYVACRTSVPTVGKGTAEGNYVSLTRILRSSEQSLIEFFSKMKNWQDMANLPKEFRQSTEKLERNFTVTAVIFKKYVPIFKDIFKPPSEEPPRAHRSRKQKRHPCTVAELFQFCWVLFVHAKGNFPMISDDLVNSYHLLLCALDLVYSNSLVCSSRKDLLNPTFKGIGLSEDFNSKDYKPGAGPLCFIEQLCELHHGVVLDAKGVKEHFWKPFIKKLFERKILKGKEETLTGFLDPVNFGDSLTSLNRAYEEHVLSSGALDERIFLGNGAREDIGTPGPYLCEGTENQDQPASILHKSLTAAALKVSTPLTGRAYLQETAFGTPVSTAMEGIARLHSLLAGLKHRPSLRLRDMLKACARNPSEAIASRLKEMSEVFLQNYEAKGEENEGLARDIAAKYFCLAEALYYKTLEGIIDQEKKRLGDGDLSCILEQDMFHRSLIACCLEIVIFSYHPPGEFQWVLQIFDIPPYHFYKVIEVLVRAEEGLVREVVKHLNHVEEQVLESLAWKESSPLWGSIKGAKNRVPSCQEVMPPQYLEDGSGNLHAPKSNELSANSAGTGKGVSSTSTTLHERYSSPPTGTARRRLFVDSEMTSDPPVSTRVSQPSLVSTIPAGQTVVTMATATVTANNGQTVTIPVQGIANENGGITFIPVQVSVTGQSGPGLQPLTAQALTGSLNTQQLTTTMPAGTAHTSPIAGKHAKMSPQQGTPNRAQRTGSLSLFFRKVYHLASVRLRDLCVKLDISTDLRRKTWTCFEYSLVHCTELMMNRHLDQLLMCAIYVMAKVTKEDKSFQNIMKCYRSQPQASSSVYRSVLISGRKRRHSGNSENNRQNFPSEGAPEQAAVSGNSSPVSMRSSSTLPVPQPSSASSTPTRTPGAVPEQEEEERGDLICFYNHVYIKQIKQFALRYSSSSPKAGAETPPLCPYPLLRIGSPRRVLLSHNHSIYISPHKTDSPVTPRDKIFYYISSSPSNRLQEINSMLRTGETPTKKRSMALEEEQQSPAKRLCQENHSALFRRLQDVANDRNNSH</sequence>
<evidence type="ECO:0000256" key="10">
    <source>
        <dbReference type="ARBA" id="ARBA00023242"/>
    </source>
</evidence>
<keyword evidence="9" id="KW-0325">Glycoprotein</keyword>
<dbReference type="FunFam" id="1.10.472.10:FF:000048">
    <property type="entry name" value="Retinoblastoma-like 2, isoform CRA_a"/>
    <property type="match status" value="1"/>
</dbReference>
<gene>
    <name evidence="23" type="primary">rbl2</name>
</gene>
<evidence type="ECO:0000259" key="21">
    <source>
        <dbReference type="SMART" id="SM01369"/>
    </source>
</evidence>
<keyword evidence="4" id="KW-0597">Phosphoprotein</keyword>
<dbReference type="Pfam" id="PF01858">
    <property type="entry name" value="RB_A"/>
    <property type="match status" value="1"/>
</dbReference>
<evidence type="ECO:0000256" key="4">
    <source>
        <dbReference type="ARBA" id="ARBA00022553"/>
    </source>
</evidence>
<dbReference type="GeneID" id="108275039"/>
<dbReference type="AlphaFoldDB" id="A0A2D0SED0"/>
<dbReference type="InterPro" id="IPR024599">
    <property type="entry name" value="RB_N"/>
</dbReference>
<dbReference type="SMART" id="SM01369">
    <property type="entry name" value="Rb_C"/>
    <property type="match status" value="1"/>
</dbReference>
<dbReference type="GO" id="GO:0030154">
    <property type="term" value="P:cell differentiation"/>
    <property type="evidence" value="ECO:0007669"/>
    <property type="project" value="TreeGrafter"/>
</dbReference>
<evidence type="ECO:0000256" key="7">
    <source>
        <dbReference type="ARBA" id="ARBA00023125"/>
    </source>
</evidence>
<dbReference type="Gene3D" id="1.10.472.140">
    <property type="match status" value="1"/>
</dbReference>
<feature type="compositionally biased region" description="Low complexity" evidence="17">
    <location>
        <begin position="917"/>
        <end position="928"/>
    </location>
</feature>
<feature type="domain" description="Retinoblastoma-associated protein N-terminal" evidence="19">
    <location>
        <begin position="63"/>
        <end position="205"/>
    </location>
</feature>
<organism evidence="22 23">
    <name type="scientific">Ictalurus punctatus</name>
    <name type="common">Channel catfish</name>
    <name type="synonym">Silurus punctatus</name>
    <dbReference type="NCBI Taxonomy" id="7998"/>
    <lineage>
        <taxon>Eukaryota</taxon>
        <taxon>Metazoa</taxon>
        <taxon>Chordata</taxon>
        <taxon>Craniata</taxon>
        <taxon>Vertebrata</taxon>
        <taxon>Euteleostomi</taxon>
        <taxon>Actinopterygii</taxon>
        <taxon>Neopterygii</taxon>
        <taxon>Teleostei</taxon>
        <taxon>Ostariophysi</taxon>
        <taxon>Siluriformes</taxon>
        <taxon>Ictaluridae</taxon>
        <taxon>Ictalurus</taxon>
    </lineage>
</organism>
<keyword evidence="5" id="KW-0156">Chromatin regulator</keyword>
<feature type="domain" description="Retinoblastoma-associated protein A-box" evidence="20">
    <location>
        <begin position="379"/>
        <end position="572"/>
    </location>
</feature>
<evidence type="ECO:0000259" key="18">
    <source>
        <dbReference type="SMART" id="SM00385"/>
    </source>
</evidence>
<dbReference type="InterPro" id="IPR013763">
    <property type="entry name" value="Cyclin-like_dom"/>
</dbReference>
<keyword evidence="8" id="KW-0804">Transcription</keyword>
<dbReference type="RefSeq" id="XP_017341082.1">
    <property type="nucleotide sequence ID" value="XM_017485593.3"/>
</dbReference>
<feature type="domain" description="Cyclin-like" evidence="18">
    <location>
        <begin position="785"/>
        <end position="871"/>
    </location>
</feature>